<dbReference type="EMBL" id="ONZP01000638">
    <property type="protein sequence ID" value="SPJ88823.1"/>
    <property type="molecule type" value="Genomic_DNA"/>
</dbReference>
<organism evidence="1 2">
    <name type="scientific">Fusarium torulosum</name>
    <dbReference type="NCBI Taxonomy" id="33205"/>
    <lineage>
        <taxon>Eukaryota</taxon>
        <taxon>Fungi</taxon>
        <taxon>Dikarya</taxon>
        <taxon>Ascomycota</taxon>
        <taxon>Pezizomycotina</taxon>
        <taxon>Sordariomycetes</taxon>
        <taxon>Hypocreomycetidae</taxon>
        <taxon>Hypocreales</taxon>
        <taxon>Nectriaceae</taxon>
        <taxon>Fusarium</taxon>
    </lineage>
</organism>
<sequence length="26" mass="3064">MDEVIAGDLKEEIDYDSPWVKRLGWV</sequence>
<dbReference type="AlphaFoldDB" id="A0AAE8MML1"/>
<keyword evidence="2" id="KW-1185">Reference proteome</keyword>
<accession>A0AAE8MML1</accession>
<evidence type="ECO:0000313" key="1">
    <source>
        <dbReference type="EMBL" id="SPJ88823.1"/>
    </source>
</evidence>
<dbReference type="Proteomes" id="UP001187734">
    <property type="component" value="Unassembled WGS sequence"/>
</dbReference>
<name>A0AAE8MML1_9HYPO</name>
<proteinExistence type="predicted"/>
<comment type="caution">
    <text evidence="1">The sequence shown here is derived from an EMBL/GenBank/DDBJ whole genome shotgun (WGS) entry which is preliminary data.</text>
</comment>
<reference evidence="1" key="1">
    <citation type="submission" date="2018-03" db="EMBL/GenBank/DDBJ databases">
        <authorList>
            <person name="Guldener U."/>
        </authorList>
    </citation>
    <scope>NUCLEOTIDE SEQUENCE</scope>
</reference>
<gene>
    <name evidence="1" type="ORF">FTOL_12718</name>
</gene>
<protein>
    <submittedName>
        <fullName evidence="1">Uncharacterized protein</fullName>
    </submittedName>
</protein>
<evidence type="ECO:0000313" key="2">
    <source>
        <dbReference type="Proteomes" id="UP001187734"/>
    </source>
</evidence>